<dbReference type="EMBL" id="CP002580">
    <property type="protein sequence ID" value="AJK46296.1"/>
    <property type="molecule type" value="Genomic_DNA"/>
</dbReference>
<dbReference type="HOGENOM" id="CLU_120394_0_0_4"/>
<dbReference type="Pfam" id="PF21821">
    <property type="entry name" value="Dit_like"/>
    <property type="match status" value="1"/>
</dbReference>
<evidence type="ECO:0000313" key="3">
    <source>
        <dbReference type="EMBL" id="AJK46296.1"/>
    </source>
</evidence>
<feature type="region of interest" description="Disordered" evidence="1">
    <location>
        <begin position="157"/>
        <end position="197"/>
    </location>
</feature>
<sequence>MNSISDILDVMLVGRKKIGSLTISAVITEAYTDDVTVTNLPVETNATISDHAYMNPRQIVMKCGWSNADTSALFGAAAVAFDTTGANSMVGGTYIDAVYSKLLQLQADHELLDIVTTRRKYSNMLVTSLSLETDNASGAALPISVTLQQVNVVSTKSTTLPPRANQARPAATAETQSMGTKSALPARPARGGSFTPS</sequence>
<reference evidence="3 4" key="2">
    <citation type="journal article" date="2016" name="Appl. Microbiol. Biotechnol.">
        <title>Mutations improving production and secretion of extracellular lipase by Burkholderia glumae PG1.</title>
        <authorList>
            <person name="Knapp A."/>
            <person name="Voget S."/>
            <person name="Gao R."/>
            <person name="Zaburannyi N."/>
            <person name="Krysciak D."/>
            <person name="Breuer M."/>
            <person name="Hauer B."/>
            <person name="Streit W.R."/>
            <person name="Muller R."/>
            <person name="Daniel R."/>
            <person name="Jaeger K.E."/>
        </authorList>
    </citation>
    <scope>NUCLEOTIDE SEQUENCE [LARGE SCALE GENOMIC DNA]</scope>
    <source>
        <strain evidence="3 4">PG1</strain>
    </source>
</reference>
<dbReference type="KEGG" id="bgp:BGL_1c17870"/>
<reference evidence="4" key="1">
    <citation type="submission" date="2011-03" db="EMBL/GenBank/DDBJ databases">
        <authorList>
            <person name="Voget S."/>
            <person name="Streit W.R."/>
            <person name="Jaeger K.E."/>
            <person name="Daniel R."/>
        </authorList>
    </citation>
    <scope>NUCLEOTIDE SEQUENCE [LARGE SCALE GENOMIC DNA]</scope>
    <source>
        <strain evidence="4">PG1</strain>
    </source>
</reference>
<gene>
    <name evidence="3" type="ORF">BGL_1c17870</name>
</gene>
<dbReference type="InterPro" id="IPR048494">
    <property type="entry name" value="Dit-like_N"/>
</dbReference>
<dbReference type="AlphaFoldDB" id="A0A0B6S238"/>
<dbReference type="Proteomes" id="UP000031838">
    <property type="component" value="Chromosome 1"/>
</dbReference>
<accession>A0A0B6S238</accession>
<dbReference type="RefSeq" id="WP_042624829.1">
    <property type="nucleotide sequence ID" value="NZ_BSTO01000011.1"/>
</dbReference>
<evidence type="ECO:0000259" key="2">
    <source>
        <dbReference type="Pfam" id="PF21821"/>
    </source>
</evidence>
<name>A0A0B6S238_BURPL</name>
<evidence type="ECO:0000256" key="1">
    <source>
        <dbReference type="SAM" id="MobiDB-lite"/>
    </source>
</evidence>
<evidence type="ECO:0000313" key="4">
    <source>
        <dbReference type="Proteomes" id="UP000031838"/>
    </source>
</evidence>
<keyword evidence="4" id="KW-1185">Reference proteome</keyword>
<organism evidence="3 4">
    <name type="scientific">Burkholderia plantarii</name>
    <dbReference type="NCBI Taxonomy" id="41899"/>
    <lineage>
        <taxon>Bacteria</taxon>
        <taxon>Pseudomonadati</taxon>
        <taxon>Pseudomonadota</taxon>
        <taxon>Betaproteobacteria</taxon>
        <taxon>Burkholderiales</taxon>
        <taxon>Burkholderiaceae</taxon>
        <taxon>Burkholderia</taxon>
    </lineage>
</organism>
<proteinExistence type="predicted"/>
<feature type="domain" description="Dit-like phage tail protein N-terminal" evidence="2">
    <location>
        <begin position="24"/>
        <end position="161"/>
    </location>
</feature>
<dbReference type="KEGG" id="bpla:bpln_1g16570"/>
<protein>
    <recommendedName>
        <fullName evidence="2">Dit-like phage tail protein N-terminal domain-containing protein</fullName>
    </recommendedName>
</protein>